<accession>A0A545UFN8</accession>
<dbReference type="Proteomes" id="UP000315439">
    <property type="component" value="Unassembled WGS sequence"/>
</dbReference>
<dbReference type="AlphaFoldDB" id="A0A545UFN8"/>
<evidence type="ECO:0000313" key="1">
    <source>
        <dbReference type="EMBL" id="TQV88292.1"/>
    </source>
</evidence>
<dbReference type="EMBL" id="VIKS01000004">
    <property type="protein sequence ID" value="TQV88292.1"/>
    <property type="molecule type" value="Genomic_DNA"/>
</dbReference>
<reference evidence="1 2" key="1">
    <citation type="submission" date="2019-07" db="EMBL/GenBank/DDBJ databases">
        <title>Draft genome for Aliikangiella sp. M105.</title>
        <authorList>
            <person name="Wang G."/>
        </authorList>
    </citation>
    <scope>NUCLEOTIDE SEQUENCE [LARGE SCALE GENOMIC DNA]</scope>
    <source>
        <strain evidence="1 2">M105</strain>
    </source>
</reference>
<dbReference type="RefSeq" id="WP_142892800.1">
    <property type="nucleotide sequence ID" value="NZ_ML660162.1"/>
</dbReference>
<name>A0A545UFN8_9GAMM</name>
<organism evidence="1 2">
    <name type="scientific">Aliikangiella coralliicola</name>
    <dbReference type="NCBI Taxonomy" id="2592383"/>
    <lineage>
        <taxon>Bacteria</taxon>
        <taxon>Pseudomonadati</taxon>
        <taxon>Pseudomonadota</taxon>
        <taxon>Gammaproteobacteria</taxon>
        <taxon>Oceanospirillales</taxon>
        <taxon>Pleioneaceae</taxon>
        <taxon>Aliikangiella</taxon>
    </lineage>
</organism>
<comment type="caution">
    <text evidence="1">The sequence shown here is derived from an EMBL/GenBank/DDBJ whole genome shotgun (WGS) entry which is preliminary data.</text>
</comment>
<proteinExistence type="predicted"/>
<sequence>MPAYMCKCRTRVSVGRIPCDHQWNFMSDVELDRYEDKADVEELYKEMKEFFKCPSCERLAMFWDGWDSNPTFYIEDN</sequence>
<gene>
    <name evidence="1" type="ORF">FLL46_07120</name>
</gene>
<protein>
    <submittedName>
        <fullName evidence="1">Uncharacterized protein</fullName>
    </submittedName>
</protein>
<dbReference type="OrthoDB" id="981992at2"/>
<keyword evidence="2" id="KW-1185">Reference proteome</keyword>
<evidence type="ECO:0000313" key="2">
    <source>
        <dbReference type="Proteomes" id="UP000315439"/>
    </source>
</evidence>